<dbReference type="AlphaFoldDB" id="A0A2T4UJI1"/>
<dbReference type="Proteomes" id="UP000240739">
    <property type="component" value="Unassembled WGS sequence"/>
</dbReference>
<evidence type="ECO:0008006" key="4">
    <source>
        <dbReference type="Google" id="ProtNLM"/>
    </source>
</evidence>
<gene>
    <name evidence="2" type="ORF">C7Y72_06925</name>
</gene>
<dbReference type="RefSeq" id="WP_107568000.1">
    <property type="nucleotide sequence ID" value="NZ_PYYB01000001.1"/>
</dbReference>
<proteinExistence type="predicted"/>
<reference evidence="2 3" key="1">
    <citation type="submission" date="2018-03" db="EMBL/GenBank/DDBJ databases">
        <title>Aquarubrobacter algicola gen. nov., sp. nov., a novel actinobacterium isolated from shallow eutrophic lake during the end of cyanobacterial harmful algal blooms.</title>
        <authorList>
            <person name="Chun S.J."/>
        </authorList>
    </citation>
    <scope>NUCLEOTIDE SEQUENCE [LARGE SCALE GENOMIC DNA]</scope>
    <source>
        <strain evidence="2 3">Seoho-28</strain>
    </source>
</reference>
<comment type="caution">
    <text evidence="2">The sequence shown here is derived from an EMBL/GenBank/DDBJ whole genome shotgun (WGS) entry which is preliminary data.</text>
</comment>
<evidence type="ECO:0000313" key="3">
    <source>
        <dbReference type="Proteomes" id="UP000240739"/>
    </source>
</evidence>
<organism evidence="2 3">
    <name type="scientific">Paraconexibacter algicola</name>
    <dbReference type="NCBI Taxonomy" id="2133960"/>
    <lineage>
        <taxon>Bacteria</taxon>
        <taxon>Bacillati</taxon>
        <taxon>Actinomycetota</taxon>
        <taxon>Thermoleophilia</taxon>
        <taxon>Solirubrobacterales</taxon>
        <taxon>Paraconexibacteraceae</taxon>
        <taxon>Paraconexibacter</taxon>
    </lineage>
</organism>
<dbReference type="EMBL" id="PYYB01000001">
    <property type="protein sequence ID" value="PTL59403.1"/>
    <property type="molecule type" value="Genomic_DNA"/>
</dbReference>
<name>A0A2T4UJI1_9ACTN</name>
<keyword evidence="3" id="KW-1185">Reference proteome</keyword>
<feature type="transmembrane region" description="Helical" evidence="1">
    <location>
        <begin position="25"/>
        <end position="44"/>
    </location>
</feature>
<keyword evidence="1" id="KW-1133">Transmembrane helix</keyword>
<evidence type="ECO:0000313" key="2">
    <source>
        <dbReference type="EMBL" id="PTL59403.1"/>
    </source>
</evidence>
<protein>
    <recommendedName>
        <fullName evidence="4">DUF4367 domain-containing protein</fullName>
    </recommendedName>
</protein>
<keyword evidence="1" id="KW-0812">Transmembrane</keyword>
<keyword evidence="1" id="KW-0472">Membrane</keyword>
<accession>A0A2T4UJI1</accession>
<dbReference type="OrthoDB" id="5245040at2"/>
<sequence length="193" mass="19803">MSDSRPTPSPAAERPAVARRWTPRWIAGVIALVVAVVGTIAVGLQAGSDLPGGPDVLRVASATRLAPTDPAPAARDGRLALAVEGVAFPDLTGRPLRWQAVGARRDELGGRAITTVAYRDPAGVAIGYSIVAGAALAANPGDGSVERDGTTYRVFNRGGRITLAWERDGHTCVLDAPPSVDVQRLVDAAAAGA</sequence>
<evidence type="ECO:0000256" key="1">
    <source>
        <dbReference type="SAM" id="Phobius"/>
    </source>
</evidence>